<organism evidence="4 5">
    <name type="scientific">Angiostrongylus cantonensis</name>
    <name type="common">Rat lungworm</name>
    <dbReference type="NCBI Taxonomy" id="6313"/>
    <lineage>
        <taxon>Eukaryota</taxon>
        <taxon>Metazoa</taxon>
        <taxon>Ecdysozoa</taxon>
        <taxon>Nematoda</taxon>
        <taxon>Chromadorea</taxon>
        <taxon>Rhabditida</taxon>
        <taxon>Rhabditina</taxon>
        <taxon>Rhabditomorpha</taxon>
        <taxon>Strongyloidea</taxon>
        <taxon>Metastrongylidae</taxon>
        <taxon>Angiostrongylus</taxon>
    </lineage>
</organism>
<dbReference type="WBParaSite" id="ACAC_0001428801-mRNA-1">
    <property type="protein sequence ID" value="ACAC_0001428801-mRNA-1"/>
    <property type="gene ID" value="ACAC_0001428801"/>
</dbReference>
<dbReference type="Proteomes" id="UP000035642">
    <property type="component" value="Unassembled WGS sequence"/>
</dbReference>
<keyword evidence="2" id="KW-0472">Membrane</keyword>
<accession>A0A0K0DR99</accession>
<sequence length="190" mass="20704">MLAMHSQANLLYSLSRNVILCMILLATSSCHWHHMGTTTTAKTTSITKATEPTAPITPTTTERSNTQGHALTPSTHDLTDSSASSETSRSQSHWPSVKSIFSPDIFYSSYEDETLGTIPISVTRSSKRHGGKKAKNDQHLSANETLFNSTVSNQNVRRSTPLDNGGDNAVSHPVVITFSLISLLVLYLFI</sequence>
<feature type="transmembrane region" description="Helical" evidence="2">
    <location>
        <begin position="170"/>
        <end position="189"/>
    </location>
</feature>
<keyword evidence="2" id="KW-0812">Transmembrane</keyword>
<evidence type="ECO:0000256" key="3">
    <source>
        <dbReference type="SAM" id="SignalP"/>
    </source>
</evidence>
<keyword evidence="3" id="KW-0732">Signal</keyword>
<evidence type="ECO:0000256" key="1">
    <source>
        <dbReference type="SAM" id="MobiDB-lite"/>
    </source>
</evidence>
<feature type="compositionally biased region" description="Polar residues" evidence="1">
    <location>
        <begin position="63"/>
        <end position="76"/>
    </location>
</feature>
<feature type="compositionally biased region" description="Low complexity" evidence="1">
    <location>
        <begin position="41"/>
        <end position="62"/>
    </location>
</feature>
<evidence type="ECO:0000256" key="2">
    <source>
        <dbReference type="SAM" id="Phobius"/>
    </source>
</evidence>
<feature type="region of interest" description="Disordered" evidence="1">
    <location>
        <begin position="124"/>
        <end position="144"/>
    </location>
</feature>
<keyword evidence="2" id="KW-1133">Transmembrane helix</keyword>
<feature type="compositionally biased region" description="Low complexity" evidence="1">
    <location>
        <begin position="81"/>
        <end position="90"/>
    </location>
</feature>
<dbReference type="AlphaFoldDB" id="A0A0K0DR99"/>
<feature type="region of interest" description="Disordered" evidence="1">
    <location>
        <begin position="41"/>
        <end position="90"/>
    </location>
</feature>
<evidence type="ECO:0000313" key="5">
    <source>
        <dbReference type="WBParaSite" id="ACAC_0001428801-mRNA-1"/>
    </source>
</evidence>
<feature type="signal peptide" evidence="3">
    <location>
        <begin position="1"/>
        <end position="29"/>
    </location>
</feature>
<feature type="chain" id="PRO_5005326904" evidence="3">
    <location>
        <begin position="30"/>
        <end position="190"/>
    </location>
</feature>
<name>A0A0K0DR99_ANGCA</name>
<protein>
    <submittedName>
        <fullName evidence="5">Expressed conserved protein</fullName>
    </submittedName>
</protein>
<evidence type="ECO:0000313" key="4">
    <source>
        <dbReference type="Proteomes" id="UP000035642"/>
    </source>
</evidence>
<reference evidence="4" key="1">
    <citation type="submission" date="2012-09" db="EMBL/GenBank/DDBJ databases">
        <authorList>
            <person name="Martin A.A."/>
        </authorList>
    </citation>
    <scope>NUCLEOTIDE SEQUENCE</scope>
</reference>
<reference evidence="5" key="2">
    <citation type="submission" date="2017-02" db="UniProtKB">
        <authorList>
            <consortium name="WormBaseParasite"/>
        </authorList>
    </citation>
    <scope>IDENTIFICATION</scope>
</reference>
<proteinExistence type="predicted"/>
<keyword evidence="4" id="KW-1185">Reference proteome</keyword>